<dbReference type="Proteomes" id="UP000734854">
    <property type="component" value="Unassembled WGS sequence"/>
</dbReference>
<dbReference type="InterPro" id="IPR036249">
    <property type="entry name" value="Thioredoxin-like_sf"/>
</dbReference>
<dbReference type="AlphaFoldDB" id="A0A8J5G7S4"/>
<sequence>MGPTGFRSPRSYFSPSSSFCFPSKALSPLVPSSDRRVLIPISVISFRNLNARKEKPRSAVSMAQVLSQRSFLSPCGGRRPFSCSLARRKSPGFVMLRRVSSLRIDTLRLVSRSGGFHVRRLHVGSPRRKTSRGFLSAISVQVGTSFEISWFKLVFILECSIFYDLHWLQVMIMTLSFGKSQKWWEKGLQPNMKEIESAHDLANSLLNAGDKLICQIAEMNPNVQFLQINYEKHKSMCYTLNVHVLPFFRFYRGAQGRLCSFSCTNATIKKFKDALTMHSTDWCSLGPAKGLDESELLALAANKDLSFSFTKNPVPVPNPDENSTNPNIIVPTVNGGIEDSEEEARLATAER</sequence>
<evidence type="ECO:0000313" key="6">
    <source>
        <dbReference type="Proteomes" id="UP000734854"/>
    </source>
</evidence>
<protein>
    <submittedName>
        <fullName evidence="5">Uncharacterized protein</fullName>
    </submittedName>
</protein>
<evidence type="ECO:0000256" key="4">
    <source>
        <dbReference type="SAM" id="MobiDB-lite"/>
    </source>
</evidence>
<gene>
    <name evidence="5" type="ORF">ZIOFF_045951</name>
</gene>
<feature type="repeat" description="HEAT" evidence="3">
    <location>
        <begin position="329"/>
        <end position="351"/>
    </location>
</feature>
<evidence type="ECO:0000256" key="1">
    <source>
        <dbReference type="ARBA" id="ARBA00008987"/>
    </source>
</evidence>
<reference evidence="5 6" key="1">
    <citation type="submission" date="2020-08" db="EMBL/GenBank/DDBJ databases">
        <title>Plant Genome Project.</title>
        <authorList>
            <person name="Zhang R.-G."/>
        </authorList>
    </citation>
    <scope>NUCLEOTIDE SEQUENCE [LARGE SCALE GENOMIC DNA]</scope>
    <source>
        <tissue evidence="5">Rhizome</tissue>
    </source>
</reference>
<dbReference type="GO" id="GO:0009507">
    <property type="term" value="C:chloroplast"/>
    <property type="evidence" value="ECO:0007669"/>
    <property type="project" value="TreeGrafter"/>
</dbReference>
<dbReference type="SUPFAM" id="SSF52833">
    <property type="entry name" value="Thioredoxin-like"/>
    <property type="match status" value="1"/>
</dbReference>
<name>A0A8J5G7S4_ZINOF</name>
<evidence type="ECO:0000256" key="3">
    <source>
        <dbReference type="PROSITE-ProRule" id="PRU00103"/>
    </source>
</evidence>
<dbReference type="PANTHER" id="PTHR43601:SF31">
    <property type="entry name" value="THIOREDOXIN-LIKE 1-3, CHLOROPLASTIC"/>
    <property type="match status" value="1"/>
</dbReference>
<proteinExistence type="inferred from homology"/>
<dbReference type="GO" id="GO:0045454">
    <property type="term" value="P:cell redox homeostasis"/>
    <property type="evidence" value="ECO:0007669"/>
    <property type="project" value="TreeGrafter"/>
</dbReference>
<accession>A0A8J5G7S4</accession>
<comment type="similarity">
    <text evidence="1">Belongs to the thioredoxin family.</text>
</comment>
<dbReference type="CDD" id="cd02947">
    <property type="entry name" value="TRX_family"/>
    <property type="match status" value="1"/>
</dbReference>
<organism evidence="5 6">
    <name type="scientific">Zingiber officinale</name>
    <name type="common">Ginger</name>
    <name type="synonym">Amomum zingiber</name>
    <dbReference type="NCBI Taxonomy" id="94328"/>
    <lineage>
        <taxon>Eukaryota</taxon>
        <taxon>Viridiplantae</taxon>
        <taxon>Streptophyta</taxon>
        <taxon>Embryophyta</taxon>
        <taxon>Tracheophyta</taxon>
        <taxon>Spermatophyta</taxon>
        <taxon>Magnoliopsida</taxon>
        <taxon>Liliopsida</taxon>
        <taxon>Zingiberales</taxon>
        <taxon>Zingiberaceae</taxon>
        <taxon>Zingiber</taxon>
    </lineage>
</organism>
<comment type="caution">
    <text evidence="5">The sequence shown here is derived from an EMBL/GenBank/DDBJ whole genome shotgun (WGS) entry which is preliminary data.</text>
</comment>
<evidence type="ECO:0000313" key="5">
    <source>
        <dbReference type="EMBL" id="KAG6498043.1"/>
    </source>
</evidence>
<dbReference type="PANTHER" id="PTHR43601">
    <property type="entry name" value="THIOREDOXIN, MITOCHONDRIAL"/>
    <property type="match status" value="1"/>
</dbReference>
<keyword evidence="6" id="KW-1185">Reference proteome</keyword>
<keyword evidence="2" id="KW-0676">Redox-active center</keyword>
<dbReference type="InterPro" id="IPR021133">
    <property type="entry name" value="HEAT_type_2"/>
</dbReference>
<dbReference type="EMBL" id="JACMSC010000012">
    <property type="protein sequence ID" value="KAG6498043.1"/>
    <property type="molecule type" value="Genomic_DNA"/>
</dbReference>
<evidence type="ECO:0000256" key="2">
    <source>
        <dbReference type="ARBA" id="ARBA00023284"/>
    </source>
</evidence>
<feature type="region of interest" description="Disordered" evidence="4">
    <location>
        <begin position="316"/>
        <end position="351"/>
    </location>
</feature>
<dbReference type="PROSITE" id="PS50077">
    <property type="entry name" value="HEAT_REPEAT"/>
    <property type="match status" value="1"/>
</dbReference>